<keyword evidence="2" id="KW-1133">Transmembrane helix</keyword>
<organism evidence="4 5">
    <name type="scientific">Amycolatopsis acidicola</name>
    <dbReference type="NCBI Taxonomy" id="2596893"/>
    <lineage>
        <taxon>Bacteria</taxon>
        <taxon>Bacillati</taxon>
        <taxon>Actinomycetota</taxon>
        <taxon>Actinomycetes</taxon>
        <taxon>Pseudonocardiales</taxon>
        <taxon>Pseudonocardiaceae</taxon>
        <taxon>Amycolatopsis</taxon>
    </lineage>
</organism>
<evidence type="ECO:0000313" key="5">
    <source>
        <dbReference type="Proteomes" id="UP000319769"/>
    </source>
</evidence>
<dbReference type="OrthoDB" id="4482242at2"/>
<feature type="transmembrane region" description="Helical" evidence="2">
    <location>
        <begin position="81"/>
        <end position="101"/>
    </location>
</feature>
<evidence type="ECO:0000259" key="3">
    <source>
        <dbReference type="Pfam" id="PF23636"/>
    </source>
</evidence>
<keyword evidence="2" id="KW-0812">Transmembrane</keyword>
<sequence>MRTARRPRAEIRTGTPIREDTMTGTTEPRRATGWTGWVAFCGLMLVLLGLFHAVEGLVAVFDEGYYRVGSSGLSVHMSYTAWGWLHLGLGVVAVVVGIGVLRGGTVAQAAGAVFAAASAVVHLLFIAAYPAWSLVVITIDVLVIYALIVHGKEITIED</sequence>
<comment type="caution">
    <text evidence="4">The sequence shown here is derived from an EMBL/GenBank/DDBJ whole genome shotgun (WGS) entry which is preliminary data.</text>
</comment>
<feature type="transmembrane region" description="Helical" evidence="2">
    <location>
        <begin position="131"/>
        <end position="149"/>
    </location>
</feature>
<proteinExistence type="predicted"/>
<dbReference type="InterPro" id="IPR055568">
    <property type="entry name" value="DUF7144"/>
</dbReference>
<reference evidence="4" key="1">
    <citation type="submission" date="2019-09" db="EMBL/GenBank/DDBJ databases">
        <authorList>
            <person name="Teo W.F.A."/>
            <person name="Duangmal K."/>
        </authorList>
    </citation>
    <scope>NUCLEOTIDE SEQUENCE [LARGE SCALE GENOMIC DNA]</scope>
    <source>
        <strain evidence="4">K81G1</strain>
    </source>
</reference>
<feature type="region of interest" description="Disordered" evidence="1">
    <location>
        <begin position="1"/>
        <end position="27"/>
    </location>
</feature>
<feature type="compositionally biased region" description="Basic and acidic residues" evidence="1">
    <location>
        <begin position="7"/>
        <end position="21"/>
    </location>
</feature>
<gene>
    <name evidence="4" type="ORF">FPZ12_008850</name>
</gene>
<evidence type="ECO:0000256" key="2">
    <source>
        <dbReference type="SAM" id="Phobius"/>
    </source>
</evidence>
<feature type="transmembrane region" description="Helical" evidence="2">
    <location>
        <begin position="106"/>
        <end position="125"/>
    </location>
</feature>
<feature type="transmembrane region" description="Helical" evidence="2">
    <location>
        <begin position="37"/>
        <end position="61"/>
    </location>
</feature>
<dbReference type="Pfam" id="PF23636">
    <property type="entry name" value="DUF7144"/>
    <property type="match status" value="1"/>
</dbReference>
<dbReference type="EMBL" id="VMNW02000009">
    <property type="protein sequence ID" value="KAA9163606.1"/>
    <property type="molecule type" value="Genomic_DNA"/>
</dbReference>
<name>A0A5N0VB67_9PSEU</name>
<accession>A0A5N0VB67</accession>
<feature type="domain" description="DUF7144" evidence="3">
    <location>
        <begin position="37"/>
        <end position="151"/>
    </location>
</feature>
<evidence type="ECO:0000256" key="1">
    <source>
        <dbReference type="SAM" id="MobiDB-lite"/>
    </source>
</evidence>
<dbReference type="AlphaFoldDB" id="A0A5N0VB67"/>
<keyword evidence="5" id="KW-1185">Reference proteome</keyword>
<keyword evidence="2" id="KW-0472">Membrane</keyword>
<evidence type="ECO:0000313" key="4">
    <source>
        <dbReference type="EMBL" id="KAA9163606.1"/>
    </source>
</evidence>
<dbReference type="Proteomes" id="UP000319769">
    <property type="component" value="Unassembled WGS sequence"/>
</dbReference>
<protein>
    <recommendedName>
        <fullName evidence="3">DUF7144 domain-containing protein</fullName>
    </recommendedName>
</protein>